<keyword evidence="10" id="KW-0325">Glycoprotein</keyword>
<name>A0ABD2C2R1_VESMC</name>
<feature type="transmembrane region" description="Helical" evidence="14">
    <location>
        <begin position="511"/>
        <end position="529"/>
    </location>
</feature>
<dbReference type="PANTHER" id="PTHR42643:SF35">
    <property type="entry name" value="IONOTROPIC RECEPTOR 68A, ISOFORM A"/>
    <property type="match status" value="1"/>
</dbReference>
<evidence type="ECO:0000256" key="5">
    <source>
        <dbReference type="ARBA" id="ARBA00022692"/>
    </source>
</evidence>
<sequence>MVDSRRVHSYDDGGDGGGDDSSDLRVSRTSDIIYKFIETSWITKDDFNLALSASFKNSFCCNIYLHDTTLEISQLFKKFIDNYPYEYSLNANTYDCKAYFLLGSTEKEILHDLKKVPTFISSTEILVIVNDYIKINSSVFNVTIYGNANANVISKSGIWSLSENYLFPRIFHRVDNYEKMKRDDGKVNFHGRQLRASTFYRPPVSYLNRTTVRIIDDVEEEIFDADDDQEKDGIEVKLFLLMAEKLNFTWIIKKSKDRYGKRYNETAWKGGFIKLLYDNKIDIAFASIWLNRNHYDFVNLTDPWYQVYIQFLVPRPQPITSFWALTRPFSVTIWILLVLAIFLQSICIFAHARFNPRYPERFRSFLITFIELTGRLLGSWAPKNMVNVKLQLYLWQTMGLILVTAYSSSLAAKLTNSEYENRIDTMKQFLEANLIWGTRTVPSFTNFIDYEDPYLSQLPSTHRVIENKEEIHKNIVKGNFAILGNFVGSVFFPEDEIYNKDLKKYRMMKEMIGKFYASFVAQPWLLSPINRMMLRLRESGIITFHLYDVLRRRTGFNLREILVEYDGKDGSIRVLTLTPLGAAFFLLFVGLSISTLVFYLEIKYKNDSKSIREILRDIDQKRGSRSTSTGKKQL</sequence>
<accession>A0ABD2C2R1</accession>
<dbReference type="PANTHER" id="PTHR42643">
    <property type="entry name" value="IONOTROPIC RECEPTOR 20A-RELATED"/>
    <property type="match status" value="1"/>
</dbReference>
<keyword evidence="18" id="KW-1185">Reference proteome</keyword>
<feature type="compositionally biased region" description="Acidic residues" evidence="13">
    <location>
        <begin position="12"/>
        <end position="21"/>
    </location>
</feature>
<dbReference type="Gene3D" id="3.40.190.10">
    <property type="entry name" value="Periplasmic binding protein-like II"/>
    <property type="match status" value="1"/>
</dbReference>
<comment type="caution">
    <text evidence="17">The sequence shown here is derived from an EMBL/GenBank/DDBJ whole genome shotgun (WGS) entry which is preliminary data.</text>
</comment>
<evidence type="ECO:0000256" key="8">
    <source>
        <dbReference type="ARBA" id="ARBA00023136"/>
    </source>
</evidence>
<evidence type="ECO:0000256" key="10">
    <source>
        <dbReference type="ARBA" id="ARBA00023180"/>
    </source>
</evidence>
<feature type="transmembrane region" description="Helical" evidence="14">
    <location>
        <begin position="580"/>
        <end position="602"/>
    </location>
</feature>
<evidence type="ECO:0000259" key="15">
    <source>
        <dbReference type="Pfam" id="PF00060"/>
    </source>
</evidence>
<dbReference type="Proteomes" id="UP001607303">
    <property type="component" value="Unassembled WGS sequence"/>
</dbReference>
<evidence type="ECO:0000256" key="13">
    <source>
        <dbReference type="SAM" id="MobiDB-lite"/>
    </source>
</evidence>
<dbReference type="GO" id="GO:0034220">
    <property type="term" value="P:monoatomic ion transmembrane transport"/>
    <property type="evidence" value="ECO:0007669"/>
    <property type="project" value="UniProtKB-KW"/>
</dbReference>
<evidence type="ECO:0000256" key="9">
    <source>
        <dbReference type="ARBA" id="ARBA00023170"/>
    </source>
</evidence>
<dbReference type="Pfam" id="PF10613">
    <property type="entry name" value="Lig_chan-Glu_bd"/>
    <property type="match status" value="1"/>
</dbReference>
<keyword evidence="9 17" id="KW-0675">Receptor</keyword>
<dbReference type="EMBL" id="JAYRBN010000061">
    <property type="protein sequence ID" value="KAL2739320.1"/>
    <property type="molecule type" value="Genomic_DNA"/>
</dbReference>
<keyword evidence="3" id="KW-0813">Transport</keyword>
<evidence type="ECO:0000256" key="14">
    <source>
        <dbReference type="SAM" id="Phobius"/>
    </source>
</evidence>
<feature type="compositionally biased region" description="Basic and acidic residues" evidence="13">
    <location>
        <begin position="1"/>
        <end position="11"/>
    </location>
</feature>
<evidence type="ECO:0000313" key="17">
    <source>
        <dbReference type="EMBL" id="KAL2739320.1"/>
    </source>
</evidence>
<feature type="transmembrane region" description="Helical" evidence="14">
    <location>
        <begin position="331"/>
        <end position="350"/>
    </location>
</feature>
<evidence type="ECO:0000259" key="16">
    <source>
        <dbReference type="Pfam" id="PF10613"/>
    </source>
</evidence>
<evidence type="ECO:0000256" key="1">
    <source>
        <dbReference type="ARBA" id="ARBA00004651"/>
    </source>
</evidence>
<evidence type="ECO:0000256" key="4">
    <source>
        <dbReference type="ARBA" id="ARBA00022475"/>
    </source>
</evidence>
<dbReference type="InterPro" id="IPR001320">
    <property type="entry name" value="Iontro_rcpt_C"/>
</dbReference>
<dbReference type="InterPro" id="IPR052192">
    <property type="entry name" value="Insect_Ionotropic_Sensory_Rcpt"/>
</dbReference>
<feature type="transmembrane region" description="Helical" evidence="14">
    <location>
        <begin position="393"/>
        <end position="412"/>
    </location>
</feature>
<dbReference type="AlphaFoldDB" id="A0ABD2C2R1"/>
<evidence type="ECO:0000256" key="11">
    <source>
        <dbReference type="ARBA" id="ARBA00023286"/>
    </source>
</evidence>
<keyword evidence="7" id="KW-0406">Ion transport</keyword>
<comment type="subcellular location">
    <subcellularLocation>
        <location evidence="1">Cell membrane</location>
        <topology evidence="1">Multi-pass membrane protein</topology>
    </subcellularLocation>
</comment>
<keyword evidence="12" id="KW-0407">Ion channel</keyword>
<keyword evidence="11" id="KW-1071">Ligand-gated ion channel</keyword>
<dbReference type="Pfam" id="PF00060">
    <property type="entry name" value="Lig_chan"/>
    <property type="match status" value="1"/>
</dbReference>
<dbReference type="Gene3D" id="1.10.287.70">
    <property type="match status" value="1"/>
</dbReference>
<organism evidence="17 18">
    <name type="scientific">Vespula maculifrons</name>
    <name type="common">Eastern yellow jacket</name>
    <name type="synonym">Wasp</name>
    <dbReference type="NCBI Taxonomy" id="7453"/>
    <lineage>
        <taxon>Eukaryota</taxon>
        <taxon>Metazoa</taxon>
        <taxon>Ecdysozoa</taxon>
        <taxon>Arthropoda</taxon>
        <taxon>Hexapoda</taxon>
        <taxon>Insecta</taxon>
        <taxon>Pterygota</taxon>
        <taxon>Neoptera</taxon>
        <taxon>Endopterygota</taxon>
        <taxon>Hymenoptera</taxon>
        <taxon>Apocrita</taxon>
        <taxon>Aculeata</taxon>
        <taxon>Vespoidea</taxon>
        <taxon>Vespidae</taxon>
        <taxon>Vespinae</taxon>
        <taxon>Vespula</taxon>
    </lineage>
</organism>
<feature type="domain" description="Ionotropic glutamate receptor L-glutamate and glycine-binding" evidence="16">
    <location>
        <begin position="226"/>
        <end position="316"/>
    </location>
</feature>
<dbReference type="GO" id="GO:0050906">
    <property type="term" value="P:detection of stimulus involved in sensory perception"/>
    <property type="evidence" value="ECO:0007669"/>
    <property type="project" value="UniProtKB-ARBA"/>
</dbReference>
<evidence type="ECO:0000313" key="18">
    <source>
        <dbReference type="Proteomes" id="UP001607303"/>
    </source>
</evidence>
<dbReference type="SUPFAM" id="SSF53850">
    <property type="entry name" value="Periplasmic binding protein-like II"/>
    <property type="match status" value="1"/>
</dbReference>
<keyword evidence="4" id="KW-1003">Cell membrane</keyword>
<keyword evidence="6 14" id="KW-1133">Transmembrane helix</keyword>
<dbReference type="GO" id="GO:0005886">
    <property type="term" value="C:plasma membrane"/>
    <property type="evidence" value="ECO:0007669"/>
    <property type="project" value="UniProtKB-SubCell"/>
</dbReference>
<evidence type="ECO:0000256" key="7">
    <source>
        <dbReference type="ARBA" id="ARBA00023065"/>
    </source>
</evidence>
<keyword evidence="5 14" id="KW-0812">Transmembrane</keyword>
<dbReference type="InterPro" id="IPR019594">
    <property type="entry name" value="Glu/Gly-bd"/>
</dbReference>
<gene>
    <name evidence="17" type="ORF">V1477_010709</name>
</gene>
<evidence type="ECO:0000256" key="6">
    <source>
        <dbReference type="ARBA" id="ARBA00022989"/>
    </source>
</evidence>
<feature type="transmembrane region" description="Helical" evidence="14">
    <location>
        <begin position="362"/>
        <end position="381"/>
    </location>
</feature>
<reference evidence="17 18" key="1">
    <citation type="journal article" date="2024" name="Ann. Entomol. Soc. Am.">
        <title>Genomic analyses of the southern and eastern yellowjacket wasps (Hymenoptera: Vespidae) reveal evolutionary signatures of social life.</title>
        <authorList>
            <person name="Catto M.A."/>
            <person name="Caine P.B."/>
            <person name="Orr S.E."/>
            <person name="Hunt B.G."/>
            <person name="Goodisman M.A.D."/>
        </authorList>
    </citation>
    <scope>NUCLEOTIDE SEQUENCE [LARGE SCALE GENOMIC DNA]</scope>
    <source>
        <strain evidence="17">232</strain>
        <tissue evidence="17">Head and thorax</tissue>
    </source>
</reference>
<comment type="similarity">
    <text evidence="2">Belongs to the glutamate-gated ion channel (TC 1.A.10.1) family.</text>
</comment>
<evidence type="ECO:0000256" key="3">
    <source>
        <dbReference type="ARBA" id="ARBA00022448"/>
    </source>
</evidence>
<feature type="region of interest" description="Disordered" evidence="13">
    <location>
        <begin position="1"/>
        <end position="23"/>
    </location>
</feature>
<proteinExistence type="inferred from homology"/>
<feature type="domain" description="Ionotropic glutamate receptor C-terminal" evidence="15">
    <location>
        <begin position="330"/>
        <end position="482"/>
    </location>
</feature>
<evidence type="ECO:0000256" key="2">
    <source>
        <dbReference type="ARBA" id="ARBA00008685"/>
    </source>
</evidence>
<protein>
    <submittedName>
        <fullName evidence="17">Glutamate receptor U1</fullName>
    </submittedName>
</protein>
<keyword evidence="8 14" id="KW-0472">Membrane</keyword>
<evidence type="ECO:0000256" key="12">
    <source>
        <dbReference type="ARBA" id="ARBA00023303"/>
    </source>
</evidence>